<feature type="signal peptide" evidence="2">
    <location>
        <begin position="1"/>
        <end position="16"/>
    </location>
</feature>
<feature type="transmembrane region" description="Helical" evidence="1">
    <location>
        <begin position="66"/>
        <end position="88"/>
    </location>
</feature>
<evidence type="ECO:0008006" key="5">
    <source>
        <dbReference type="Google" id="ProtNLM"/>
    </source>
</evidence>
<dbReference type="AlphaFoldDB" id="A0A7I7XA15"/>
<feature type="transmembrane region" description="Helical" evidence="1">
    <location>
        <begin position="40"/>
        <end position="59"/>
    </location>
</feature>
<keyword evidence="2" id="KW-0732">Signal</keyword>
<sequence length="125" mass="12242">MLIAAVLCLCAALVSAATGFWSLARRQPTDGVARVLRAVVPTQLAAAVMLGAGGVVALIAPHQAGVVAVAVSVLGAVGTVAAGCYQSAKLVADSEAAASAGCAGSCACVHDVLPHNDFRRAASCD</sequence>
<evidence type="ECO:0000256" key="2">
    <source>
        <dbReference type="SAM" id="SignalP"/>
    </source>
</evidence>
<keyword evidence="4" id="KW-1185">Reference proteome</keyword>
<keyword evidence="1" id="KW-0812">Transmembrane</keyword>
<dbReference type="Proteomes" id="UP000466517">
    <property type="component" value="Chromosome"/>
</dbReference>
<feature type="chain" id="PRO_5029826556" description="Transmembrane protein" evidence="2">
    <location>
        <begin position="17"/>
        <end position="125"/>
    </location>
</feature>
<keyword evidence="1" id="KW-1133">Transmembrane helix</keyword>
<name>A0A7I7XA15_9MYCO</name>
<gene>
    <name evidence="3" type="ORF">MMAD_00380</name>
</gene>
<dbReference type="KEGG" id="mmag:MMAD_00380"/>
<reference evidence="3 4" key="1">
    <citation type="journal article" date="2019" name="Emerg. Microbes Infect.">
        <title>Comprehensive subspecies identification of 175 nontuberculous mycobacteria species based on 7547 genomic profiles.</title>
        <authorList>
            <person name="Matsumoto Y."/>
            <person name="Kinjo T."/>
            <person name="Motooka D."/>
            <person name="Nabeya D."/>
            <person name="Jung N."/>
            <person name="Uechi K."/>
            <person name="Horii T."/>
            <person name="Iida T."/>
            <person name="Fujita J."/>
            <person name="Nakamura S."/>
        </authorList>
    </citation>
    <scope>NUCLEOTIDE SEQUENCE [LARGE SCALE GENOMIC DNA]</scope>
    <source>
        <strain evidence="3 4">JCM 13574</strain>
    </source>
</reference>
<accession>A0A7I7XA15</accession>
<proteinExistence type="predicted"/>
<protein>
    <recommendedName>
        <fullName evidence="5">Transmembrane protein</fullName>
    </recommendedName>
</protein>
<dbReference type="EMBL" id="AP022610">
    <property type="protein sequence ID" value="BBZ25743.1"/>
    <property type="molecule type" value="Genomic_DNA"/>
</dbReference>
<organism evidence="3 4">
    <name type="scientific">Mycolicibacterium madagascariense</name>
    <dbReference type="NCBI Taxonomy" id="212765"/>
    <lineage>
        <taxon>Bacteria</taxon>
        <taxon>Bacillati</taxon>
        <taxon>Actinomycetota</taxon>
        <taxon>Actinomycetes</taxon>
        <taxon>Mycobacteriales</taxon>
        <taxon>Mycobacteriaceae</taxon>
        <taxon>Mycolicibacterium</taxon>
    </lineage>
</organism>
<keyword evidence="1" id="KW-0472">Membrane</keyword>
<evidence type="ECO:0000313" key="4">
    <source>
        <dbReference type="Proteomes" id="UP000466517"/>
    </source>
</evidence>
<evidence type="ECO:0000313" key="3">
    <source>
        <dbReference type="EMBL" id="BBZ25743.1"/>
    </source>
</evidence>
<evidence type="ECO:0000256" key="1">
    <source>
        <dbReference type="SAM" id="Phobius"/>
    </source>
</evidence>